<reference evidence="2 3" key="1">
    <citation type="journal article" date="2010" name="Nature">
        <title>Genome sequencing and analysis of the model grass Brachypodium distachyon.</title>
        <authorList>
            <consortium name="International Brachypodium Initiative"/>
        </authorList>
    </citation>
    <scope>NUCLEOTIDE SEQUENCE [LARGE SCALE GENOMIC DNA]</scope>
    <source>
        <strain evidence="2 3">Bd21</strain>
    </source>
</reference>
<reference evidence="3" key="3">
    <citation type="submission" date="2018-08" db="UniProtKB">
        <authorList>
            <consortium name="EnsemblPlants"/>
        </authorList>
    </citation>
    <scope>IDENTIFICATION</scope>
    <source>
        <strain evidence="3">cv. Bd21</strain>
    </source>
</reference>
<reference evidence="2" key="2">
    <citation type="submission" date="2017-06" db="EMBL/GenBank/DDBJ databases">
        <title>WGS assembly of Brachypodium distachyon.</title>
        <authorList>
            <consortium name="The International Brachypodium Initiative"/>
            <person name="Lucas S."/>
            <person name="Harmon-Smith M."/>
            <person name="Lail K."/>
            <person name="Tice H."/>
            <person name="Grimwood J."/>
            <person name="Bruce D."/>
            <person name="Barry K."/>
            <person name="Shu S."/>
            <person name="Lindquist E."/>
            <person name="Wang M."/>
            <person name="Pitluck S."/>
            <person name="Vogel J.P."/>
            <person name="Garvin D.F."/>
            <person name="Mockler T.C."/>
            <person name="Schmutz J."/>
            <person name="Rokhsar D."/>
            <person name="Bevan M.W."/>
        </authorList>
    </citation>
    <scope>NUCLEOTIDE SEQUENCE</scope>
    <source>
        <strain evidence="2">Bd21</strain>
    </source>
</reference>
<proteinExistence type="predicted"/>
<keyword evidence="4" id="KW-1185">Reference proteome</keyword>
<evidence type="ECO:0000313" key="3">
    <source>
        <dbReference type="EnsemblPlants" id="KQK04144"/>
    </source>
</evidence>
<dbReference type="AlphaFoldDB" id="A0A0Q3FXE8"/>
<sequence length="244" mass="27099">MGAARVLTRKKFGKGTLMETMYSDWGADREVSFREIEPNLFLLQAFCLGDWKRIMEDGPWLFRKNQVVIKQLASKVGEVLVTDLAAVPTARGEFFRARLRLCGSGEHAVEDLQFEEWMLADESLWRPGTPCMRVGRNVGNRTGRGGGWSGSRGSRADGRARGGGRVFRKWNPRQPADSGGRKRSSTDGQMEGKVPPPPPQYIPPRDLKKLKKMMGTGEEKLKGEKKSSASNAGSAASEEDRRAQ</sequence>
<feature type="region of interest" description="Disordered" evidence="1">
    <location>
        <begin position="135"/>
        <end position="244"/>
    </location>
</feature>
<dbReference type="EMBL" id="CM000881">
    <property type="protein sequence ID" value="KQK04144.2"/>
    <property type="molecule type" value="Genomic_DNA"/>
</dbReference>
<dbReference type="Proteomes" id="UP000008810">
    <property type="component" value="Chromosome 2"/>
</dbReference>
<organism evidence="2">
    <name type="scientific">Brachypodium distachyon</name>
    <name type="common">Purple false brome</name>
    <name type="synonym">Trachynia distachya</name>
    <dbReference type="NCBI Taxonomy" id="15368"/>
    <lineage>
        <taxon>Eukaryota</taxon>
        <taxon>Viridiplantae</taxon>
        <taxon>Streptophyta</taxon>
        <taxon>Embryophyta</taxon>
        <taxon>Tracheophyta</taxon>
        <taxon>Spermatophyta</taxon>
        <taxon>Magnoliopsida</taxon>
        <taxon>Liliopsida</taxon>
        <taxon>Poales</taxon>
        <taxon>Poaceae</taxon>
        <taxon>BOP clade</taxon>
        <taxon>Pooideae</taxon>
        <taxon>Stipodae</taxon>
        <taxon>Brachypodieae</taxon>
        <taxon>Brachypodium</taxon>
    </lineage>
</organism>
<evidence type="ECO:0000313" key="4">
    <source>
        <dbReference type="Proteomes" id="UP000008810"/>
    </source>
</evidence>
<feature type="compositionally biased region" description="Basic and acidic residues" evidence="1">
    <location>
        <begin position="217"/>
        <end position="227"/>
    </location>
</feature>
<evidence type="ECO:0000313" key="2">
    <source>
        <dbReference type="EMBL" id="KQK04144.2"/>
    </source>
</evidence>
<dbReference type="EnsemblPlants" id="KQK04144">
    <property type="protein sequence ID" value="KQK04144"/>
    <property type="gene ID" value="BRADI_2g11947v3"/>
</dbReference>
<protein>
    <submittedName>
        <fullName evidence="2 3">Uncharacterized protein</fullName>
    </submittedName>
</protein>
<evidence type="ECO:0000256" key="1">
    <source>
        <dbReference type="SAM" id="MobiDB-lite"/>
    </source>
</evidence>
<dbReference type="InParanoid" id="A0A0Q3FXE8"/>
<name>A0A0Q3FXE8_BRADI</name>
<accession>A0A0Q3FXE8</accession>
<dbReference type="OrthoDB" id="1750606at2759"/>
<dbReference type="Gramene" id="KQK04144">
    <property type="protein sequence ID" value="KQK04144"/>
    <property type="gene ID" value="BRADI_2g11947v3"/>
</dbReference>
<gene>
    <name evidence="2" type="ORF">BRADI_2g11947v3</name>
</gene>